<reference evidence="2 3" key="1">
    <citation type="journal article" date="2016" name="Nat. Commun.">
        <title>Thousands of microbial genomes shed light on interconnected biogeochemical processes in an aquifer system.</title>
        <authorList>
            <person name="Anantharaman K."/>
            <person name="Brown C.T."/>
            <person name="Hug L.A."/>
            <person name="Sharon I."/>
            <person name="Castelle C.J."/>
            <person name="Probst A.J."/>
            <person name="Thomas B.C."/>
            <person name="Singh A."/>
            <person name="Wilkins M.J."/>
            <person name="Karaoz U."/>
            <person name="Brodie E.L."/>
            <person name="Williams K.H."/>
            <person name="Hubbard S.S."/>
            <person name="Banfield J.F."/>
        </authorList>
    </citation>
    <scope>NUCLEOTIDE SEQUENCE [LARGE SCALE GENOMIC DNA]</scope>
</reference>
<dbReference type="EMBL" id="MHBZ01000036">
    <property type="protein sequence ID" value="OGY10393.1"/>
    <property type="molecule type" value="Genomic_DNA"/>
</dbReference>
<dbReference type="Proteomes" id="UP000178319">
    <property type="component" value="Unassembled WGS sequence"/>
</dbReference>
<dbReference type="STRING" id="1797516.A3D26_03725"/>
<feature type="region of interest" description="Disordered" evidence="1">
    <location>
        <begin position="66"/>
        <end position="98"/>
    </location>
</feature>
<gene>
    <name evidence="2" type="ORF">A3D26_03725</name>
</gene>
<name>A0A1G1V4X1_9BACT</name>
<accession>A0A1G1V4X1</accession>
<protein>
    <submittedName>
        <fullName evidence="2">Uncharacterized protein</fullName>
    </submittedName>
</protein>
<feature type="compositionally biased region" description="Polar residues" evidence="1">
    <location>
        <begin position="82"/>
        <end position="93"/>
    </location>
</feature>
<comment type="caution">
    <text evidence="2">The sequence shown here is derived from an EMBL/GenBank/DDBJ whole genome shotgun (WGS) entry which is preliminary data.</text>
</comment>
<organism evidence="2 3">
    <name type="scientific">Candidatus Blackburnbacteria bacterium RIFCSPHIGHO2_02_FULL_44_20</name>
    <dbReference type="NCBI Taxonomy" id="1797516"/>
    <lineage>
        <taxon>Bacteria</taxon>
        <taxon>Candidatus Blackburniibacteriota</taxon>
    </lineage>
</organism>
<sequence length="112" mass="12813">MLVSWWKLKRNQPKGLVFHLMDTERKANHEKADAMAMAHDARLWRQSDELLAKYFPNFREHLFVDRPDFPHDNPDSKGNVPGNKTQVDATNPGSDGLVVDQGTVKRLLSFLG</sequence>
<feature type="compositionally biased region" description="Basic and acidic residues" evidence="1">
    <location>
        <begin position="66"/>
        <end position="75"/>
    </location>
</feature>
<proteinExistence type="predicted"/>
<evidence type="ECO:0000256" key="1">
    <source>
        <dbReference type="SAM" id="MobiDB-lite"/>
    </source>
</evidence>
<evidence type="ECO:0000313" key="3">
    <source>
        <dbReference type="Proteomes" id="UP000178319"/>
    </source>
</evidence>
<evidence type="ECO:0000313" key="2">
    <source>
        <dbReference type="EMBL" id="OGY10393.1"/>
    </source>
</evidence>
<dbReference type="AlphaFoldDB" id="A0A1G1V4X1"/>